<evidence type="ECO:0000256" key="2">
    <source>
        <dbReference type="ARBA" id="ARBA00022603"/>
    </source>
</evidence>
<proteinExistence type="inferred from homology"/>
<organism evidence="8 9">
    <name type="scientific">Nocardioides kribbensis</name>
    <dbReference type="NCBI Taxonomy" id="305517"/>
    <lineage>
        <taxon>Bacteria</taxon>
        <taxon>Bacillati</taxon>
        <taxon>Actinomycetota</taxon>
        <taxon>Actinomycetes</taxon>
        <taxon>Propionibacteriales</taxon>
        <taxon>Nocardioidaceae</taxon>
        <taxon>Nocardioides</taxon>
    </lineage>
</organism>
<keyword evidence="5" id="KW-0680">Restriction system</keyword>
<keyword evidence="4 6" id="KW-0949">S-adenosyl-L-methionine</keyword>
<feature type="active site" evidence="6">
    <location>
        <position position="82"/>
    </location>
</feature>
<dbReference type="GO" id="GO:0032259">
    <property type="term" value="P:methylation"/>
    <property type="evidence" value="ECO:0007669"/>
    <property type="project" value="UniProtKB-KW"/>
</dbReference>
<reference evidence="8 9" key="1">
    <citation type="submission" date="2024-02" db="EMBL/GenBank/DDBJ databases">
        <title>Full genome sequence of Nocardioides kribbensis.</title>
        <authorList>
            <person name="Poletto B.L."/>
            <person name="Silva G."/>
            <person name="Galante D."/>
            <person name="Campos K.R."/>
            <person name="Santos M.B.N."/>
            <person name="Sacchi C.T."/>
        </authorList>
    </citation>
    <scope>NUCLEOTIDE SEQUENCE [LARGE SCALE GENOMIC DNA]</scope>
    <source>
        <strain evidence="8 9">O4R</strain>
    </source>
</reference>
<keyword evidence="2 6" id="KW-0489">Methyltransferase</keyword>
<evidence type="ECO:0000256" key="3">
    <source>
        <dbReference type="ARBA" id="ARBA00022679"/>
    </source>
</evidence>
<dbReference type="InterPro" id="IPR050390">
    <property type="entry name" value="C5-Methyltransferase"/>
</dbReference>
<dbReference type="PROSITE" id="PS51679">
    <property type="entry name" value="SAM_MT_C5"/>
    <property type="match status" value="1"/>
</dbReference>
<keyword evidence="9" id="KW-1185">Reference proteome</keyword>
<dbReference type="InterPro" id="IPR029063">
    <property type="entry name" value="SAM-dependent_MTases_sf"/>
</dbReference>
<evidence type="ECO:0000256" key="6">
    <source>
        <dbReference type="PROSITE-ProRule" id="PRU01016"/>
    </source>
</evidence>
<dbReference type="InterPro" id="IPR031303">
    <property type="entry name" value="C5_meth_CS"/>
</dbReference>
<sequence length="343" mass="37248">MTRTALDLFAGAGGATEGLRAAGFDVVGAVENDSAAATSYRLNHPSVRLWDIDIRRLPASHTMRELGLRRGELTLLKACPPCQGFSSMAEGRARVNEEQNDLVLHTIRFVRALRPRAVLLENVPGLGRDARAKRLLGALHELGYASRQYKVNAVDFGVPQRRKRLIILAARGLRSKLPDDLSPHGLDGDVPPDVSVKSAFQQLAEDLVPGDPLNRHRTLSEKVARRVSAVPVGGSRFDLPADLQLDCHVRLSGSRSATGSYGRLRLEEPAPTMTTRCTTPACGSFIHPTEPRGITLREAATLQTFPVTYQFAGGYDQIERQIGNAVPVRMAAALGEVVRDLVG</sequence>
<dbReference type="Gene3D" id="3.90.120.10">
    <property type="entry name" value="DNA Methylase, subunit A, domain 2"/>
    <property type="match status" value="1"/>
</dbReference>
<accession>A0ABV1NTH6</accession>
<protein>
    <recommendedName>
        <fullName evidence="1">DNA (cytosine-5-)-methyltransferase</fullName>
        <ecNumber evidence="1">2.1.1.37</ecNumber>
    </recommendedName>
</protein>
<dbReference type="InterPro" id="IPR001525">
    <property type="entry name" value="C5_MeTfrase"/>
</dbReference>
<dbReference type="PANTHER" id="PTHR10629:SF52">
    <property type="entry name" value="DNA (CYTOSINE-5)-METHYLTRANSFERASE 1"/>
    <property type="match status" value="1"/>
</dbReference>
<evidence type="ECO:0000256" key="4">
    <source>
        <dbReference type="ARBA" id="ARBA00022691"/>
    </source>
</evidence>
<keyword evidence="3 6" id="KW-0808">Transferase</keyword>
<comment type="similarity">
    <text evidence="6 7">Belongs to the class I-like SAM-binding methyltransferase superfamily. C5-methyltransferase family.</text>
</comment>
<evidence type="ECO:0000313" key="9">
    <source>
        <dbReference type="Proteomes" id="UP001482520"/>
    </source>
</evidence>
<dbReference type="PRINTS" id="PR00105">
    <property type="entry name" value="C5METTRFRASE"/>
</dbReference>
<evidence type="ECO:0000256" key="5">
    <source>
        <dbReference type="ARBA" id="ARBA00022747"/>
    </source>
</evidence>
<dbReference type="Gene3D" id="3.40.50.150">
    <property type="entry name" value="Vaccinia Virus protein VP39"/>
    <property type="match status" value="1"/>
</dbReference>
<evidence type="ECO:0000256" key="7">
    <source>
        <dbReference type="RuleBase" id="RU000416"/>
    </source>
</evidence>
<dbReference type="PROSITE" id="PS00095">
    <property type="entry name" value="C5_MTASE_2"/>
    <property type="match status" value="1"/>
</dbReference>
<name>A0ABV1NTH6_9ACTN</name>
<dbReference type="Proteomes" id="UP001482520">
    <property type="component" value="Unassembled WGS sequence"/>
</dbReference>
<dbReference type="NCBIfam" id="TIGR00675">
    <property type="entry name" value="dcm"/>
    <property type="match status" value="1"/>
</dbReference>
<dbReference type="GO" id="GO:0003886">
    <property type="term" value="F:DNA (cytosine-5-)-methyltransferase activity"/>
    <property type="evidence" value="ECO:0007669"/>
    <property type="project" value="UniProtKB-EC"/>
</dbReference>
<dbReference type="SUPFAM" id="SSF53335">
    <property type="entry name" value="S-adenosyl-L-methionine-dependent methyltransferases"/>
    <property type="match status" value="1"/>
</dbReference>
<dbReference type="EMBL" id="JBEGDP010000001">
    <property type="protein sequence ID" value="MEQ7845792.1"/>
    <property type="molecule type" value="Genomic_DNA"/>
</dbReference>
<gene>
    <name evidence="8" type="ORF">V6R90_00780</name>
</gene>
<dbReference type="EC" id="2.1.1.37" evidence="1"/>
<dbReference type="RefSeq" id="WP_349803488.1">
    <property type="nucleotide sequence ID" value="NZ_JBEGDP010000001.1"/>
</dbReference>
<evidence type="ECO:0000256" key="1">
    <source>
        <dbReference type="ARBA" id="ARBA00011975"/>
    </source>
</evidence>
<comment type="caution">
    <text evidence="8">The sequence shown here is derived from an EMBL/GenBank/DDBJ whole genome shotgun (WGS) entry which is preliminary data.</text>
</comment>
<evidence type="ECO:0000313" key="8">
    <source>
        <dbReference type="EMBL" id="MEQ7845792.1"/>
    </source>
</evidence>
<dbReference type="Pfam" id="PF00145">
    <property type="entry name" value="DNA_methylase"/>
    <property type="match status" value="1"/>
</dbReference>
<dbReference type="PANTHER" id="PTHR10629">
    <property type="entry name" value="CYTOSINE-SPECIFIC METHYLTRANSFERASE"/>
    <property type="match status" value="1"/>
</dbReference>